<evidence type="ECO:0000313" key="3">
    <source>
        <dbReference type="Proteomes" id="UP000434957"/>
    </source>
</evidence>
<dbReference type="CDD" id="cd00030">
    <property type="entry name" value="C2"/>
    <property type="match status" value="1"/>
</dbReference>
<dbReference type="InterPro" id="IPR035892">
    <property type="entry name" value="C2_domain_sf"/>
</dbReference>
<keyword evidence="3" id="KW-1185">Reference proteome</keyword>
<dbReference type="Gene3D" id="2.60.40.150">
    <property type="entry name" value="C2 domain"/>
    <property type="match status" value="1"/>
</dbReference>
<dbReference type="Proteomes" id="UP000434957">
    <property type="component" value="Unassembled WGS sequence"/>
</dbReference>
<dbReference type="EMBL" id="QXFT01000656">
    <property type="protein sequence ID" value="KAE9338629.1"/>
    <property type="molecule type" value="Genomic_DNA"/>
</dbReference>
<sequence length="121" mass="13522">MLLQQRQVLDQHLILRSAADLPFSDFSVACCKSDPYVSLKCNSAKPRRPCVKNTFNTVRDPPEHYISPVRDATSATLSVEVYELDALNPDDLVYVPYIYCRGARGQVGGRDGHVDTRVRGP</sequence>
<dbReference type="Pfam" id="PF00168">
    <property type="entry name" value="C2"/>
    <property type="match status" value="1"/>
</dbReference>
<organism evidence="2 3">
    <name type="scientific">Phytophthora rubi</name>
    <dbReference type="NCBI Taxonomy" id="129364"/>
    <lineage>
        <taxon>Eukaryota</taxon>
        <taxon>Sar</taxon>
        <taxon>Stramenopiles</taxon>
        <taxon>Oomycota</taxon>
        <taxon>Peronosporomycetes</taxon>
        <taxon>Peronosporales</taxon>
        <taxon>Peronosporaceae</taxon>
        <taxon>Phytophthora</taxon>
    </lineage>
</organism>
<evidence type="ECO:0000259" key="1">
    <source>
        <dbReference type="Pfam" id="PF00168"/>
    </source>
</evidence>
<proteinExistence type="predicted"/>
<name>A0A6A4FBP8_9STRA</name>
<dbReference type="AlphaFoldDB" id="A0A6A4FBP8"/>
<accession>A0A6A4FBP8</accession>
<dbReference type="InterPro" id="IPR000008">
    <property type="entry name" value="C2_dom"/>
</dbReference>
<protein>
    <recommendedName>
        <fullName evidence="1">C2 domain-containing protein</fullName>
    </recommendedName>
</protein>
<evidence type="ECO:0000313" key="2">
    <source>
        <dbReference type="EMBL" id="KAE9338629.1"/>
    </source>
</evidence>
<reference evidence="2 3" key="1">
    <citation type="submission" date="2018-08" db="EMBL/GenBank/DDBJ databases">
        <title>Genomic investigation of the strawberry pathogen Phytophthora fragariae indicates pathogenicity is determined by transcriptional variation in three key races.</title>
        <authorList>
            <person name="Adams T.M."/>
            <person name="Armitage A.D."/>
            <person name="Sobczyk M.K."/>
            <person name="Bates H.J."/>
            <person name="Dunwell J.M."/>
            <person name="Nellist C.F."/>
            <person name="Harrison R.J."/>
        </authorList>
    </citation>
    <scope>NUCLEOTIDE SEQUENCE [LARGE SCALE GENOMIC DNA]</scope>
    <source>
        <strain evidence="2 3">SCRP333</strain>
    </source>
</reference>
<feature type="domain" description="C2" evidence="1">
    <location>
        <begin position="15"/>
        <end position="93"/>
    </location>
</feature>
<comment type="caution">
    <text evidence="2">The sequence shown here is derived from an EMBL/GenBank/DDBJ whole genome shotgun (WGS) entry which is preliminary data.</text>
</comment>
<dbReference type="SUPFAM" id="SSF49562">
    <property type="entry name" value="C2 domain (Calcium/lipid-binding domain, CaLB)"/>
    <property type="match status" value="1"/>
</dbReference>
<gene>
    <name evidence="2" type="ORF">PR003_g11406</name>
</gene>